<evidence type="ECO:0000256" key="9">
    <source>
        <dbReference type="ARBA" id="ARBA00023136"/>
    </source>
</evidence>
<evidence type="ECO:0000313" key="11">
    <source>
        <dbReference type="Proteomes" id="UP001188597"/>
    </source>
</evidence>
<comment type="cofactor">
    <cofactor evidence="1">
        <name>heme</name>
        <dbReference type="ChEBI" id="CHEBI:30413"/>
    </cofactor>
</comment>
<keyword evidence="6" id="KW-0560">Oxidoreductase</keyword>
<evidence type="ECO:0000256" key="3">
    <source>
        <dbReference type="ARBA" id="ARBA00010617"/>
    </source>
</evidence>
<keyword evidence="8" id="KW-0503">Monooxygenase</keyword>
<comment type="similarity">
    <text evidence="3">Belongs to the cytochrome P450 family.</text>
</comment>
<evidence type="ECO:0000256" key="2">
    <source>
        <dbReference type="ARBA" id="ARBA00004370"/>
    </source>
</evidence>
<evidence type="ECO:0000256" key="5">
    <source>
        <dbReference type="ARBA" id="ARBA00022723"/>
    </source>
</evidence>
<dbReference type="GO" id="GO:0004497">
    <property type="term" value="F:monooxygenase activity"/>
    <property type="evidence" value="ECO:0007669"/>
    <property type="project" value="UniProtKB-KW"/>
</dbReference>
<dbReference type="GO" id="GO:0005506">
    <property type="term" value="F:iron ion binding"/>
    <property type="evidence" value="ECO:0007669"/>
    <property type="project" value="InterPro"/>
</dbReference>
<gene>
    <name evidence="10" type="ORF">RJ639_021014</name>
</gene>
<dbReference type="Pfam" id="PF00067">
    <property type="entry name" value="p450"/>
    <property type="match status" value="1"/>
</dbReference>
<dbReference type="SUPFAM" id="SSF48264">
    <property type="entry name" value="Cytochrome P450"/>
    <property type="match status" value="1"/>
</dbReference>
<reference evidence="10" key="1">
    <citation type="submission" date="2022-12" db="EMBL/GenBank/DDBJ databases">
        <title>Draft genome assemblies for two species of Escallonia (Escalloniales).</title>
        <authorList>
            <person name="Chanderbali A."/>
            <person name="Dervinis C."/>
            <person name="Anghel I."/>
            <person name="Soltis D."/>
            <person name="Soltis P."/>
            <person name="Zapata F."/>
        </authorList>
    </citation>
    <scope>NUCLEOTIDE SEQUENCE</scope>
    <source>
        <strain evidence="10">UCBG64.0493</strain>
        <tissue evidence="10">Leaf</tissue>
    </source>
</reference>
<evidence type="ECO:0000256" key="7">
    <source>
        <dbReference type="ARBA" id="ARBA00023004"/>
    </source>
</evidence>
<comment type="subcellular location">
    <subcellularLocation>
        <location evidence="2">Membrane</location>
    </subcellularLocation>
</comment>
<dbReference type="Proteomes" id="UP001188597">
    <property type="component" value="Unassembled WGS sequence"/>
</dbReference>
<name>A0AA89AH26_9ASTE</name>
<keyword evidence="4" id="KW-0349">Heme</keyword>
<evidence type="ECO:0000256" key="8">
    <source>
        <dbReference type="ARBA" id="ARBA00023033"/>
    </source>
</evidence>
<evidence type="ECO:0000313" key="10">
    <source>
        <dbReference type="EMBL" id="KAK3001892.1"/>
    </source>
</evidence>
<dbReference type="Gene3D" id="1.10.630.10">
    <property type="entry name" value="Cytochrome P450"/>
    <property type="match status" value="1"/>
</dbReference>
<keyword evidence="5" id="KW-0479">Metal-binding</keyword>
<dbReference type="InterPro" id="IPR036396">
    <property type="entry name" value="Cyt_P450_sf"/>
</dbReference>
<dbReference type="GO" id="GO:0016705">
    <property type="term" value="F:oxidoreductase activity, acting on paired donors, with incorporation or reduction of molecular oxygen"/>
    <property type="evidence" value="ECO:0007669"/>
    <property type="project" value="InterPro"/>
</dbReference>
<dbReference type="InterPro" id="IPR001128">
    <property type="entry name" value="Cyt_P450"/>
</dbReference>
<keyword evidence="11" id="KW-1185">Reference proteome</keyword>
<dbReference type="EMBL" id="JAVXUP010002696">
    <property type="protein sequence ID" value="KAK3001892.1"/>
    <property type="molecule type" value="Genomic_DNA"/>
</dbReference>
<dbReference type="GO" id="GO:0020037">
    <property type="term" value="F:heme binding"/>
    <property type="evidence" value="ECO:0007669"/>
    <property type="project" value="InterPro"/>
</dbReference>
<sequence length="200" mass="22583">MTGKVDKCRSFSISNSTLCLQLMDPSLSNTDLLQPRREEIIQANTIAADVLITCSQKCSKFMETSKITDKILELIIDEHEKKRLLEMSITIATKNSFDVIRLSLKDKPANTYYVMSMVMDRPDIKTIILNTIFGSVKTSQGVVEWIVSELIRHSRVTKRLQEELKTAVGVTEKVEKAVASRPFLGPAWSQLDTCTIQLLM</sequence>
<dbReference type="AlphaFoldDB" id="A0AA89AH26"/>
<evidence type="ECO:0000256" key="1">
    <source>
        <dbReference type="ARBA" id="ARBA00001971"/>
    </source>
</evidence>
<accession>A0AA89AH26</accession>
<proteinExistence type="inferred from homology"/>
<dbReference type="PANTHER" id="PTHR47943:SF2">
    <property type="entry name" value="CYTOCHROME P450"/>
    <property type="match status" value="1"/>
</dbReference>
<protein>
    <submittedName>
        <fullName evidence="10">Uncharacterized protein</fullName>
    </submittedName>
</protein>
<evidence type="ECO:0000256" key="6">
    <source>
        <dbReference type="ARBA" id="ARBA00023002"/>
    </source>
</evidence>
<organism evidence="10 11">
    <name type="scientific">Escallonia herrerae</name>
    <dbReference type="NCBI Taxonomy" id="1293975"/>
    <lineage>
        <taxon>Eukaryota</taxon>
        <taxon>Viridiplantae</taxon>
        <taxon>Streptophyta</taxon>
        <taxon>Embryophyta</taxon>
        <taxon>Tracheophyta</taxon>
        <taxon>Spermatophyta</taxon>
        <taxon>Magnoliopsida</taxon>
        <taxon>eudicotyledons</taxon>
        <taxon>Gunneridae</taxon>
        <taxon>Pentapetalae</taxon>
        <taxon>asterids</taxon>
        <taxon>campanulids</taxon>
        <taxon>Escalloniales</taxon>
        <taxon>Escalloniaceae</taxon>
        <taxon>Escallonia</taxon>
    </lineage>
</organism>
<keyword evidence="7" id="KW-0408">Iron</keyword>
<dbReference type="PANTHER" id="PTHR47943">
    <property type="entry name" value="CYTOCHROME P450 93A3-LIKE"/>
    <property type="match status" value="1"/>
</dbReference>
<evidence type="ECO:0000256" key="4">
    <source>
        <dbReference type="ARBA" id="ARBA00022617"/>
    </source>
</evidence>
<dbReference type="GO" id="GO:0016020">
    <property type="term" value="C:membrane"/>
    <property type="evidence" value="ECO:0007669"/>
    <property type="project" value="UniProtKB-SubCell"/>
</dbReference>
<keyword evidence="9" id="KW-0472">Membrane</keyword>
<comment type="caution">
    <text evidence="10">The sequence shown here is derived from an EMBL/GenBank/DDBJ whole genome shotgun (WGS) entry which is preliminary data.</text>
</comment>